<keyword evidence="4" id="KW-1185">Reference proteome</keyword>
<dbReference type="Proteomes" id="UP000031594">
    <property type="component" value="Unassembled WGS sequence"/>
</dbReference>
<sequence length="87" mass="9529">MSLLVPIAFTSLLVMAFEDPWAEENSSTRMLEFYNKAQVPFLLLDQRALGVPNILSVAESLGDGSSLSDYGTLHYERTPGEGRGIPP</sequence>
<reference evidence="5" key="3">
    <citation type="submission" date="2019-03" db="EMBL/GenBank/DDBJ databases">
        <title>Complete genome of Methylacidiphilum kamchatkense Kam1.</title>
        <authorList>
            <person name="Kruse T."/>
            <person name="Murarilal Ratnadevi C."/>
            <person name="Erikstad H.-A."/>
            <person name="Birkeland N.-K."/>
        </authorList>
    </citation>
    <scope>NUCLEOTIDE SEQUENCE [LARGE SCALE GENOMIC DNA]</scope>
    <source>
        <strain evidence="5">kam1</strain>
    </source>
</reference>
<dbReference type="RefSeq" id="WP_039720717.1">
    <property type="nucleotide sequence ID" value="NZ_CP037899.1"/>
</dbReference>
<feature type="chain" id="PRO_5044541300" evidence="1">
    <location>
        <begin position="17"/>
        <end position="87"/>
    </location>
</feature>
<keyword evidence="1" id="KW-0732">Signal</keyword>
<name>A0A0C1UT43_9BACT</name>
<organism evidence="3 5">
    <name type="scientific">Methylacidiphilum kamchatkense Kam1</name>
    <dbReference type="NCBI Taxonomy" id="1202785"/>
    <lineage>
        <taxon>Bacteria</taxon>
        <taxon>Pseudomonadati</taxon>
        <taxon>Verrucomicrobiota</taxon>
        <taxon>Methylacidiphilae</taxon>
        <taxon>Methylacidiphilales</taxon>
        <taxon>Methylacidiphilaceae</taxon>
        <taxon>Methylacidiphilum (ex Ratnadevi et al. 2023)</taxon>
    </lineage>
</organism>
<protein>
    <submittedName>
        <fullName evidence="3">Uncharacterized protein</fullName>
    </submittedName>
</protein>
<dbReference type="EMBL" id="JQNX01000001">
    <property type="protein sequence ID" value="KIE59464.1"/>
    <property type="molecule type" value="Genomic_DNA"/>
</dbReference>
<evidence type="ECO:0000313" key="3">
    <source>
        <dbReference type="EMBL" id="QDQ42540.1"/>
    </source>
</evidence>
<gene>
    <name evidence="2" type="ORF">A946_01965</name>
    <name evidence="3" type="ORF">kam1_1315</name>
</gene>
<proteinExistence type="predicted"/>
<dbReference type="AlphaFoldDB" id="A0A0C1UT43"/>
<evidence type="ECO:0000313" key="2">
    <source>
        <dbReference type="EMBL" id="KIE59464.1"/>
    </source>
</evidence>
<evidence type="ECO:0000313" key="4">
    <source>
        <dbReference type="Proteomes" id="UP000031594"/>
    </source>
</evidence>
<dbReference type="KEGG" id="mkc:kam1_1315"/>
<accession>A0A0C1UT43</accession>
<reference evidence="2 4" key="1">
    <citation type="submission" date="2014-08" db="EMBL/GenBank/DDBJ databases">
        <title>Methylacidiphilum kamchatkense strain Kam1 draft genome sequence.</title>
        <authorList>
            <person name="Birkeland N.-K."/>
            <person name="Erikstad H.A."/>
        </authorList>
    </citation>
    <scope>NUCLEOTIDE SEQUENCE [LARGE SCALE GENOMIC DNA]</scope>
    <source>
        <strain evidence="2 4">Kam1</strain>
    </source>
</reference>
<reference evidence="3" key="2">
    <citation type="journal article" date="2019" name="BMC Genomics">
        <title>Complete genome sequence analysis of the thermoacidophilic verrucomicrobial methanotroph 'Candidatus Methylacidiphilum kamchatkense' strain Kam1 and comparison with its closest relatives.</title>
        <authorList>
            <person name="Kruse T."/>
            <person name="Ratnadevi C.M."/>
            <person name="Erikstad H.A."/>
            <person name="Birkeland N.K."/>
        </authorList>
    </citation>
    <scope>NUCLEOTIDE SEQUENCE</scope>
    <source>
        <strain evidence="3">Kam1</strain>
    </source>
</reference>
<dbReference type="Proteomes" id="UP000315925">
    <property type="component" value="Chromosome"/>
</dbReference>
<feature type="signal peptide" evidence="1">
    <location>
        <begin position="1"/>
        <end position="16"/>
    </location>
</feature>
<evidence type="ECO:0000313" key="5">
    <source>
        <dbReference type="Proteomes" id="UP000315925"/>
    </source>
</evidence>
<dbReference type="EMBL" id="CP037899">
    <property type="protein sequence ID" value="QDQ42540.1"/>
    <property type="molecule type" value="Genomic_DNA"/>
</dbReference>
<evidence type="ECO:0000256" key="1">
    <source>
        <dbReference type="SAM" id="SignalP"/>
    </source>
</evidence>